<name>A0A941I1X1_9BURK</name>
<dbReference type="SUPFAM" id="SSF56935">
    <property type="entry name" value="Porins"/>
    <property type="match status" value="1"/>
</dbReference>
<proteinExistence type="predicted"/>
<evidence type="ECO:0000256" key="1">
    <source>
        <dbReference type="SAM" id="SignalP"/>
    </source>
</evidence>
<keyword evidence="3" id="KW-1185">Reference proteome</keyword>
<sequence>MKKVLICTGFLLSAPAMAQMKDWKLGAVLDVTHTSKELGLGQRQSGLALGHSDVMAQGPLGDYFSAQFGVATHSHEKKIETELEEAWLQTRVLPFGLQARVGRFGSQIGYQNEQHPHADDFSERPLLYRAFLGGHWFDDGVRLNWTAPTALYLSFGAEVFRGKQLVQEAIPSPQFGIGTLTAKLGGDVGLSHSWQVGLSRVHNKREALLEDEHNHHDHEGEEHGEEEHNHAHGALFQGKKMWMADLTWKWSPDGNNQREQIKFNAEFARVSQLNRFATPSDKHYASSISLVWRFDPSWEIGGRMDRLKVSTPHGDHFHAGRLKEDSVSLAWKQSHRQVVRLQVAQQRDAYGMDHFTKRSVQLQTIFSFGAHGAHTF</sequence>
<dbReference type="AlphaFoldDB" id="A0A941I1X1"/>
<dbReference type="Proteomes" id="UP000680158">
    <property type="component" value="Unassembled WGS sequence"/>
</dbReference>
<dbReference type="RefSeq" id="WP_212684146.1">
    <property type="nucleotide sequence ID" value="NZ_JAGSPM010000005.1"/>
</dbReference>
<keyword evidence="1" id="KW-0732">Signal</keyword>
<accession>A0A941I1X1</accession>
<gene>
    <name evidence="2" type="ORF">KDM92_09645</name>
</gene>
<feature type="chain" id="PRO_5037544442" description="Beta-barrel porin-2, OmpL-like. bbp2" evidence="1">
    <location>
        <begin position="19"/>
        <end position="376"/>
    </location>
</feature>
<dbReference type="InterPro" id="IPR023614">
    <property type="entry name" value="Porin_dom_sf"/>
</dbReference>
<organism evidence="2 3">
    <name type="scientific">Undibacterium baiyunense</name>
    <dbReference type="NCBI Taxonomy" id="2828731"/>
    <lineage>
        <taxon>Bacteria</taxon>
        <taxon>Pseudomonadati</taxon>
        <taxon>Pseudomonadota</taxon>
        <taxon>Betaproteobacteria</taxon>
        <taxon>Burkholderiales</taxon>
        <taxon>Oxalobacteraceae</taxon>
        <taxon>Undibacterium</taxon>
    </lineage>
</organism>
<comment type="caution">
    <text evidence="2">The sequence shown here is derived from an EMBL/GenBank/DDBJ whole genome shotgun (WGS) entry which is preliminary data.</text>
</comment>
<evidence type="ECO:0000313" key="2">
    <source>
        <dbReference type="EMBL" id="MBR7746843.1"/>
    </source>
</evidence>
<evidence type="ECO:0008006" key="4">
    <source>
        <dbReference type="Google" id="ProtNLM"/>
    </source>
</evidence>
<dbReference type="EMBL" id="JAGSPM010000005">
    <property type="protein sequence ID" value="MBR7746843.1"/>
    <property type="molecule type" value="Genomic_DNA"/>
</dbReference>
<dbReference type="Gene3D" id="2.40.160.10">
    <property type="entry name" value="Porin"/>
    <property type="match status" value="1"/>
</dbReference>
<protein>
    <recommendedName>
        <fullName evidence="4">Beta-barrel porin-2, OmpL-like. bbp2</fullName>
    </recommendedName>
</protein>
<evidence type="ECO:0000313" key="3">
    <source>
        <dbReference type="Proteomes" id="UP000680158"/>
    </source>
</evidence>
<reference evidence="2 3" key="1">
    <citation type="submission" date="2021-04" db="EMBL/GenBank/DDBJ databases">
        <title>novel species isolated from subtropical streams in China.</title>
        <authorList>
            <person name="Lu H."/>
        </authorList>
    </citation>
    <scope>NUCLEOTIDE SEQUENCE [LARGE SCALE GENOMIC DNA]</scope>
    <source>
        <strain evidence="2 3">BYS107W</strain>
    </source>
</reference>
<feature type="signal peptide" evidence="1">
    <location>
        <begin position="1"/>
        <end position="18"/>
    </location>
</feature>